<evidence type="ECO:0000256" key="2">
    <source>
        <dbReference type="ARBA" id="ARBA00022840"/>
    </source>
</evidence>
<name>A0A369TE53_9PROT</name>
<dbReference type="Proteomes" id="UP000253941">
    <property type="component" value="Unassembled WGS sequence"/>
</dbReference>
<dbReference type="InterPro" id="IPR027417">
    <property type="entry name" value="P-loop_NTPase"/>
</dbReference>
<evidence type="ECO:0000259" key="3">
    <source>
        <dbReference type="Pfam" id="PF01656"/>
    </source>
</evidence>
<dbReference type="GO" id="GO:0016887">
    <property type="term" value="F:ATP hydrolysis activity"/>
    <property type="evidence" value="ECO:0007669"/>
    <property type="project" value="TreeGrafter"/>
</dbReference>
<comment type="caution">
    <text evidence="4">The sequence shown here is derived from an EMBL/GenBank/DDBJ whole genome shotgun (WGS) entry which is preliminary data.</text>
</comment>
<dbReference type="AlphaFoldDB" id="A0A369TE53"/>
<dbReference type="CDD" id="cd02038">
    <property type="entry name" value="FlhG-like"/>
    <property type="match status" value="1"/>
</dbReference>
<keyword evidence="5" id="KW-1185">Reference proteome</keyword>
<reference evidence="4 5" key="1">
    <citation type="submission" date="2018-07" db="EMBL/GenBank/DDBJ databases">
        <title>Venubactetium sediminum gen. nov., sp. nov., isolated from a marine solar saltern.</title>
        <authorList>
            <person name="Wang S."/>
        </authorList>
    </citation>
    <scope>NUCLEOTIDE SEQUENCE [LARGE SCALE GENOMIC DNA]</scope>
    <source>
        <strain evidence="4 5">WD2A32</strain>
    </source>
</reference>
<dbReference type="SUPFAM" id="SSF52540">
    <property type="entry name" value="P-loop containing nucleoside triphosphate hydrolases"/>
    <property type="match status" value="1"/>
</dbReference>
<evidence type="ECO:0000313" key="4">
    <source>
        <dbReference type="EMBL" id="RDD63631.1"/>
    </source>
</evidence>
<protein>
    <submittedName>
        <fullName evidence="4">Cobyrinic acid a,c-diamide synthase</fullName>
    </submittedName>
</protein>
<evidence type="ECO:0000313" key="5">
    <source>
        <dbReference type="Proteomes" id="UP000253941"/>
    </source>
</evidence>
<feature type="domain" description="CobQ/CobB/MinD/ParA nucleotide binding" evidence="3">
    <location>
        <begin position="8"/>
        <end position="225"/>
    </location>
</feature>
<gene>
    <name evidence="4" type="ORF">DRB17_00140</name>
</gene>
<dbReference type="GO" id="GO:0009898">
    <property type="term" value="C:cytoplasmic side of plasma membrane"/>
    <property type="evidence" value="ECO:0007669"/>
    <property type="project" value="TreeGrafter"/>
</dbReference>
<sequence length="252" mass="26855">MQVRRKILAVASGKGGVGKTWFSITLTHALARAGHRALLFDGDLGMANVDVQLGLDPVHDMTRVITGRLAMADAIHEVTEGGFAVLAGRSGSGGLATMTPRQADSLGRALSAIAPNYDRVILDLAAGIDGTVRALATHAGVGIVVVNDEPTSMTDAYAFIKITKQKRPDTNLRVVVNQARSHSDGERTYGALRKACESFLHIELPLLGVVRRDPWVSESIRRQTPLLARNPNAPAAQDVEAIAANLLELEQA</sequence>
<proteinExistence type="predicted"/>
<dbReference type="GO" id="GO:0005829">
    <property type="term" value="C:cytosol"/>
    <property type="evidence" value="ECO:0007669"/>
    <property type="project" value="TreeGrafter"/>
</dbReference>
<dbReference type="PANTHER" id="PTHR43384:SF4">
    <property type="entry name" value="CELLULOSE BIOSYNTHESIS PROTEIN BCSQ-RELATED"/>
    <property type="match status" value="1"/>
</dbReference>
<dbReference type="GO" id="GO:0005524">
    <property type="term" value="F:ATP binding"/>
    <property type="evidence" value="ECO:0007669"/>
    <property type="project" value="UniProtKB-KW"/>
</dbReference>
<dbReference type="InterPro" id="IPR002586">
    <property type="entry name" value="CobQ/CobB/MinD/ParA_Nub-bd_dom"/>
</dbReference>
<dbReference type="GO" id="GO:0051782">
    <property type="term" value="P:negative regulation of cell division"/>
    <property type="evidence" value="ECO:0007669"/>
    <property type="project" value="TreeGrafter"/>
</dbReference>
<evidence type="ECO:0000256" key="1">
    <source>
        <dbReference type="ARBA" id="ARBA00022741"/>
    </source>
</evidence>
<organism evidence="4 5">
    <name type="scientific">Ferruginivarius sediminum</name>
    <dbReference type="NCBI Taxonomy" id="2661937"/>
    <lineage>
        <taxon>Bacteria</taxon>
        <taxon>Pseudomonadati</taxon>
        <taxon>Pseudomonadota</taxon>
        <taxon>Alphaproteobacteria</taxon>
        <taxon>Rhodospirillales</taxon>
        <taxon>Rhodospirillaceae</taxon>
        <taxon>Ferruginivarius</taxon>
    </lineage>
</organism>
<dbReference type="PANTHER" id="PTHR43384">
    <property type="entry name" value="SEPTUM SITE-DETERMINING PROTEIN MIND HOMOLOG, CHLOROPLASTIC-RELATED"/>
    <property type="match status" value="1"/>
</dbReference>
<dbReference type="InterPro" id="IPR033875">
    <property type="entry name" value="FlhG"/>
</dbReference>
<keyword evidence="2" id="KW-0067">ATP-binding</keyword>
<keyword evidence="1" id="KW-0547">Nucleotide-binding</keyword>
<dbReference type="InterPro" id="IPR050625">
    <property type="entry name" value="ParA/MinD_ATPase"/>
</dbReference>
<dbReference type="PIRSF" id="PIRSF003092">
    <property type="entry name" value="MinD"/>
    <property type="match status" value="1"/>
</dbReference>
<dbReference type="InterPro" id="IPR025501">
    <property type="entry name" value="MinD_FleN"/>
</dbReference>
<dbReference type="Gene3D" id="3.40.50.300">
    <property type="entry name" value="P-loop containing nucleotide triphosphate hydrolases"/>
    <property type="match status" value="1"/>
</dbReference>
<accession>A0A369TE53</accession>
<dbReference type="Pfam" id="PF01656">
    <property type="entry name" value="CbiA"/>
    <property type="match status" value="1"/>
</dbReference>
<dbReference type="EMBL" id="QPMH01000001">
    <property type="protein sequence ID" value="RDD63631.1"/>
    <property type="molecule type" value="Genomic_DNA"/>
</dbReference>